<dbReference type="GO" id="GO:0005737">
    <property type="term" value="C:cytoplasm"/>
    <property type="evidence" value="ECO:0007669"/>
    <property type="project" value="TreeGrafter"/>
</dbReference>
<evidence type="ECO:0000256" key="4">
    <source>
        <dbReference type="PIRNR" id="PIRNR016020"/>
    </source>
</evidence>
<dbReference type="GO" id="GO:0030246">
    <property type="term" value="F:carbohydrate binding"/>
    <property type="evidence" value="ECO:0007669"/>
    <property type="project" value="UniProtKB-UniRule"/>
</dbReference>
<dbReference type="GO" id="GO:0005975">
    <property type="term" value="P:carbohydrate metabolic process"/>
    <property type="evidence" value="ECO:0007669"/>
    <property type="project" value="InterPro"/>
</dbReference>
<dbReference type="Pfam" id="PF01263">
    <property type="entry name" value="Aldose_epim"/>
    <property type="match status" value="1"/>
</dbReference>
<reference evidence="6 7" key="1">
    <citation type="submission" date="2019-10" db="EMBL/GenBank/DDBJ databases">
        <title>Actinomadura rubteroloni sp. nov. and Actinomadura macrotermitis sp. nov., isolated from the gut of fungus growing-termite Macrotermes natalensis.</title>
        <authorList>
            <person name="Benndorf R."/>
            <person name="Martin K."/>
            <person name="Kuefner M."/>
            <person name="De Beer W."/>
            <person name="Kaster A.-K."/>
            <person name="Vollmers J."/>
            <person name="Poulsen M."/>
            <person name="Beemelmanns C."/>
        </authorList>
    </citation>
    <scope>NUCLEOTIDE SEQUENCE [LARGE SCALE GENOMIC DNA]</scope>
    <source>
        <strain evidence="6 7">RB68</strain>
    </source>
</reference>
<dbReference type="GO" id="GO:0047938">
    <property type="term" value="F:glucose-6-phosphate 1-epimerase activity"/>
    <property type="evidence" value="ECO:0007669"/>
    <property type="project" value="UniProtKB-UniRule"/>
</dbReference>
<dbReference type="InterPro" id="IPR011013">
    <property type="entry name" value="Gal_mutarotase_sf_dom"/>
</dbReference>
<name>A0A7K0C3E3_9ACTN</name>
<comment type="similarity">
    <text evidence="2 4">Belongs to the glucose-6-phosphate 1-epimerase family.</text>
</comment>
<dbReference type="InterPro" id="IPR008183">
    <property type="entry name" value="Aldose_1/G6P_1-epimerase"/>
</dbReference>
<dbReference type="AlphaFoldDB" id="A0A7K0C3E3"/>
<dbReference type="PANTHER" id="PTHR11122:SF13">
    <property type="entry name" value="GLUCOSE-6-PHOSPHATE 1-EPIMERASE"/>
    <property type="match status" value="1"/>
</dbReference>
<feature type="active site" evidence="5">
    <location>
        <position position="162"/>
    </location>
</feature>
<dbReference type="SUPFAM" id="SSF74650">
    <property type="entry name" value="Galactose mutarotase-like"/>
    <property type="match status" value="1"/>
</dbReference>
<accession>A0A7K0C3E3</accession>
<proteinExistence type="inferred from homology"/>
<dbReference type="InterPro" id="IPR025532">
    <property type="entry name" value="G6P_1-epimerase"/>
</dbReference>
<gene>
    <name evidence="6" type="primary">yeaD</name>
    <name evidence="6" type="ORF">ACRB68_60630</name>
</gene>
<keyword evidence="3 4" id="KW-0413">Isomerase</keyword>
<evidence type="ECO:0000256" key="3">
    <source>
        <dbReference type="ARBA" id="ARBA00023235"/>
    </source>
</evidence>
<evidence type="ECO:0000256" key="5">
    <source>
        <dbReference type="PIRSR" id="PIRSR016020-1"/>
    </source>
</evidence>
<evidence type="ECO:0000256" key="1">
    <source>
        <dbReference type="ARBA" id="ARBA00001096"/>
    </source>
</evidence>
<comment type="catalytic activity">
    <reaction evidence="1">
        <text>alpha-D-glucose 6-phosphate = beta-D-glucose 6-phosphate</text>
        <dbReference type="Rhea" id="RHEA:16249"/>
        <dbReference type="ChEBI" id="CHEBI:58225"/>
        <dbReference type="ChEBI" id="CHEBI:58247"/>
        <dbReference type="EC" id="5.1.3.15"/>
    </reaction>
</comment>
<dbReference type="PIRSF" id="PIRSF016020">
    <property type="entry name" value="PHexose_mutarotase"/>
    <property type="match status" value="1"/>
</dbReference>
<evidence type="ECO:0000313" key="6">
    <source>
        <dbReference type="EMBL" id="MQY07961.1"/>
    </source>
</evidence>
<dbReference type="EMBL" id="WEGH01000004">
    <property type="protein sequence ID" value="MQY07961.1"/>
    <property type="molecule type" value="Genomic_DNA"/>
</dbReference>
<evidence type="ECO:0000256" key="2">
    <source>
        <dbReference type="ARBA" id="ARBA00005866"/>
    </source>
</evidence>
<organism evidence="6 7">
    <name type="scientific">Actinomadura macrotermitis</name>
    <dbReference type="NCBI Taxonomy" id="2585200"/>
    <lineage>
        <taxon>Bacteria</taxon>
        <taxon>Bacillati</taxon>
        <taxon>Actinomycetota</taxon>
        <taxon>Actinomycetes</taxon>
        <taxon>Streptosporangiales</taxon>
        <taxon>Thermomonosporaceae</taxon>
        <taxon>Actinomadura</taxon>
    </lineage>
</organism>
<comment type="caution">
    <text evidence="6">The sequence shown here is derived from an EMBL/GenBank/DDBJ whole genome shotgun (WGS) entry which is preliminary data.</text>
</comment>
<dbReference type="PANTHER" id="PTHR11122">
    <property type="entry name" value="APOSPORY-ASSOCIATED PROTEIN C-RELATED"/>
    <property type="match status" value="1"/>
</dbReference>
<dbReference type="Gene3D" id="2.70.98.10">
    <property type="match status" value="1"/>
</dbReference>
<evidence type="ECO:0000313" key="7">
    <source>
        <dbReference type="Proteomes" id="UP000487268"/>
    </source>
</evidence>
<protein>
    <recommendedName>
        <fullName evidence="4">Putative glucose-6-phosphate 1-epimerase</fullName>
        <ecNumber evidence="4">5.1.3.15</ecNumber>
    </recommendedName>
</protein>
<dbReference type="InterPro" id="IPR014718">
    <property type="entry name" value="GH-type_carb-bd"/>
</dbReference>
<keyword evidence="7" id="KW-1185">Reference proteome</keyword>
<dbReference type="CDD" id="cd09020">
    <property type="entry name" value="D-hex-6-P-epi_like"/>
    <property type="match status" value="1"/>
</dbReference>
<feature type="active site" evidence="5">
    <location>
        <position position="264"/>
    </location>
</feature>
<dbReference type="Proteomes" id="UP000487268">
    <property type="component" value="Unassembled WGS sequence"/>
</dbReference>
<dbReference type="RefSeq" id="WP_207709869.1">
    <property type="nucleotide sequence ID" value="NZ_WEGH01000004.1"/>
</dbReference>
<sequence length="290" mass="32345">MSEEDLFSLPVTEQLSSTISRRRIGRLPLVVIDHPRVRAAVTLQGAQLIAWQPAGEQPVLWLSEESAFAEGKAVRGGVPICWPWFAGAGEPGHGFARISEWELTSHKEDDETVSLTFTLRSSPRTRELWPHDFVLTARHTLGKECGIELQAEGDHVSTGALHSYFHVGSADEVTVAGLGDRYIDKVIDDSDGRQDGELSFPDRVDRIFFHPEEVSLLKDPVLDRVVEVRHREVSDVVTWNPGVELSHRLDDMADDAYTRFVCVESARLTRQLESAEGAPARFGVTLSVRR</sequence>
<dbReference type="EC" id="5.1.3.15" evidence="4"/>